<dbReference type="PROSITE" id="PS00154">
    <property type="entry name" value="ATPASE_E1_E2"/>
    <property type="match status" value="1"/>
</dbReference>
<feature type="transmembrane region" description="Helical" evidence="10">
    <location>
        <begin position="685"/>
        <end position="705"/>
    </location>
</feature>
<dbReference type="Pfam" id="PF08282">
    <property type="entry name" value="Hydrolase_3"/>
    <property type="match status" value="1"/>
</dbReference>
<dbReference type="NCBIfam" id="TIGR01494">
    <property type="entry name" value="ATPase_P-type"/>
    <property type="match status" value="2"/>
</dbReference>
<feature type="transmembrane region" description="Helical" evidence="10">
    <location>
        <begin position="81"/>
        <end position="98"/>
    </location>
</feature>
<dbReference type="Gene3D" id="2.70.150.10">
    <property type="entry name" value="Calcium-transporting ATPase, cytoplasmic transduction domain A"/>
    <property type="match status" value="1"/>
</dbReference>
<evidence type="ECO:0000256" key="10">
    <source>
        <dbReference type="SAM" id="Phobius"/>
    </source>
</evidence>
<feature type="transmembrane region" description="Helical" evidence="10">
    <location>
        <begin position="735"/>
        <end position="755"/>
    </location>
</feature>
<dbReference type="STRING" id="226505.SAMN05444394_0718"/>
<dbReference type="Gene3D" id="3.40.1110.10">
    <property type="entry name" value="Calcium-transporting ATPase, cytoplasmic domain N"/>
    <property type="match status" value="1"/>
</dbReference>
<dbReference type="SFLD" id="SFLDF00027">
    <property type="entry name" value="p-type_atpase"/>
    <property type="match status" value="1"/>
</dbReference>
<feature type="transmembrane region" description="Helical" evidence="10">
    <location>
        <begin position="658"/>
        <end position="679"/>
    </location>
</feature>
<dbReference type="InterPro" id="IPR018303">
    <property type="entry name" value="ATPase_P-typ_P_site"/>
</dbReference>
<dbReference type="PANTHER" id="PTHR42861">
    <property type="entry name" value="CALCIUM-TRANSPORTING ATPASE"/>
    <property type="match status" value="1"/>
</dbReference>
<dbReference type="GO" id="GO:0012505">
    <property type="term" value="C:endomembrane system"/>
    <property type="evidence" value="ECO:0007669"/>
    <property type="project" value="UniProtKB-SubCell"/>
</dbReference>
<dbReference type="SFLD" id="SFLDG00002">
    <property type="entry name" value="C1.7:_P-type_atpase_like"/>
    <property type="match status" value="1"/>
</dbReference>
<dbReference type="InterPro" id="IPR004014">
    <property type="entry name" value="ATPase_P-typ_cation-transptr_N"/>
</dbReference>
<feature type="transmembrane region" description="Helical" evidence="10">
    <location>
        <begin position="57"/>
        <end position="75"/>
    </location>
</feature>
<dbReference type="Pfam" id="PF00689">
    <property type="entry name" value="Cation_ATPase_C"/>
    <property type="match status" value="1"/>
</dbReference>
<keyword evidence="9 10" id="KW-0472">Membrane</keyword>
<dbReference type="InterPro" id="IPR044492">
    <property type="entry name" value="P_typ_ATPase_HD_dom"/>
</dbReference>
<dbReference type="Gene3D" id="3.40.50.1000">
    <property type="entry name" value="HAD superfamily/HAD-like"/>
    <property type="match status" value="2"/>
</dbReference>
<dbReference type="RefSeq" id="WP_074223448.1">
    <property type="nucleotide sequence ID" value="NZ_FSRC01000001.1"/>
</dbReference>
<feature type="transmembrane region" description="Helical" evidence="10">
    <location>
        <begin position="274"/>
        <end position="295"/>
    </location>
</feature>
<dbReference type="EMBL" id="FSRC01000001">
    <property type="protein sequence ID" value="SIN68598.1"/>
    <property type="molecule type" value="Genomic_DNA"/>
</dbReference>
<dbReference type="Gene3D" id="1.20.1110.10">
    <property type="entry name" value="Calcium-transporting ATPase, transmembrane domain"/>
    <property type="match status" value="2"/>
</dbReference>
<gene>
    <name evidence="12" type="ORF">SAMN05444394_0718</name>
</gene>
<dbReference type="PRINTS" id="PR00119">
    <property type="entry name" value="CATATPASE"/>
</dbReference>
<dbReference type="PRINTS" id="PR00120">
    <property type="entry name" value="HATPASE"/>
</dbReference>
<dbReference type="OrthoDB" id="1521937at2"/>
<dbReference type="GO" id="GO:0016887">
    <property type="term" value="F:ATP hydrolysis activity"/>
    <property type="evidence" value="ECO:0007669"/>
    <property type="project" value="InterPro"/>
</dbReference>
<keyword evidence="6" id="KW-0460">Magnesium</keyword>
<accession>A0A1N6DCQ2</accession>
<keyword evidence="2" id="KW-0597">Phosphoprotein</keyword>
<dbReference type="AlphaFoldDB" id="A0A1N6DCQ2"/>
<evidence type="ECO:0000256" key="6">
    <source>
        <dbReference type="ARBA" id="ARBA00022842"/>
    </source>
</evidence>
<evidence type="ECO:0000313" key="12">
    <source>
        <dbReference type="EMBL" id="SIN68598.1"/>
    </source>
</evidence>
<dbReference type="SMART" id="SM00831">
    <property type="entry name" value="Cation_ATPase_N"/>
    <property type="match status" value="1"/>
</dbReference>
<keyword evidence="4" id="KW-0547">Nucleotide-binding</keyword>
<evidence type="ECO:0000259" key="11">
    <source>
        <dbReference type="SMART" id="SM00831"/>
    </source>
</evidence>
<proteinExistence type="predicted"/>
<feature type="transmembrane region" description="Helical" evidence="10">
    <location>
        <begin position="800"/>
        <end position="822"/>
    </location>
</feature>
<organism evidence="12 13">
    <name type="scientific">Algoriphagus halophilus</name>
    <dbReference type="NCBI Taxonomy" id="226505"/>
    <lineage>
        <taxon>Bacteria</taxon>
        <taxon>Pseudomonadati</taxon>
        <taxon>Bacteroidota</taxon>
        <taxon>Cytophagia</taxon>
        <taxon>Cytophagales</taxon>
        <taxon>Cyclobacteriaceae</taxon>
        <taxon>Algoriphagus</taxon>
    </lineage>
</organism>
<sequence length="859" mass="94607">MIKPAKLSIEELLKSFQVDPTKGLTEEEVLKRRSIHGLNQIQPAKARSAWSIFIAQFKNLIVGLLVVAALVSFFFEDYYEMIAILAVILINAVIGFILESQANRSMHALKALEQPTSKVIREGKVIQIPFQELVPGDLLSVEAGDLIGADARILKTNALEVNESALTGESLPTIKQTAAIPEDVSIGDQSNMIFRGTSVTRGNGLAVVVFIGKETQIGNVSSMIEEAQEEELPLNKKLNKFSKTLIWLSFAIMIPFVGIGLLQSKEPYLLIETAIALVVAAIPEGLPIVATIALASGMLRLSKKKVLVSKLAAVETLGSTNIILTDKTGTLTENHLKVLETLPELSKLNQSENLLTTLVLCNNAELNDQNTDVGDPVEIALLKWAEEIEPNSIQEIRSVWTKTDELPFESETRIMTTFHQKGKELRVSLKGSTTEVLKKCKFFEDEGAIKNLNETGIQYWLEQTDLLSAKGLKVLAAAFQVLEESSPTKETQFILAGLVGLQDPPRHDVLDSITEFKNAGIRVVMVTGDHPETSKAIAKAIGLMDQHDQHVIQGKDLLFDSEKAAEILDTSVFSRVSPEQKLRLVAFYQSQNMVVAMTGDGVNDAPALKKADIGIAMGLRGTEVAKEAADMILQNDSFTSITDAIKQGRIIFNNIRNFVIFLLSCNLSEILVVSSAAFLNWGSPLLPLQILFLNIVTDVFPALALGMGQGTKKDVLQEPRTINEPILTKAYWRSLIVYSLTITLSILGVYAYASFQLGLNEIQTNNVAFFTLAFAQLFHPFNLIKRGAPIFQNSIVRNPHLWASIIFCSLLLLGASLISPINQLLELSFPEKEMWNLIFIGSLLPIPLIHFFKFLKLIN</sequence>
<dbReference type="InterPro" id="IPR036412">
    <property type="entry name" value="HAD-like_sf"/>
</dbReference>
<dbReference type="InterPro" id="IPR008250">
    <property type="entry name" value="ATPase_P-typ_transduc_dom_A_sf"/>
</dbReference>
<dbReference type="InterPro" id="IPR006068">
    <property type="entry name" value="ATPase_P-typ_cation-transptr_C"/>
</dbReference>
<feature type="domain" description="Cation-transporting P-type ATPase N-terminal" evidence="11">
    <location>
        <begin position="3"/>
        <end position="77"/>
    </location>
</feature>
<keyword evidence="7" id="KW-1278">Translocase</keyword>
<feature type="transmembrane region" description="Helical" evidence="10">
    <location>
        <begin position="767"/>
        <end position="784"/>
    </location>
</feature>
<keyword evidence="5" id="KW-0067">ATP-binding</keyword>
<evidence type="ECO:0000256" key="3">
    <source>
        <dbReference type="ARBA" id="ARBA00022692"/>
    </source>
</evidence>
<evidence type="ECO:0000256" key="8">
    <source>
        <dbReference type="ARBA" id="ARBA00022989"/>
    </source>
</evidence>
<dbReference type="Pfam" id="PF00690">
    <property type="entry name" value="Cation_ATPase_N"/>
    <property type="match status" value="1"/>
</dbReference>
<evidence type="ECO:0000256" key="2">
    <source>
        <dbReference type="ARBA" id="ARBA00022553"/>
    </source>
</evidence>
<comment type="subcellular location">
    <subcellularLocation>
        <location evidence="1">Endomembrane system</location>
        <topology evidence="1">Multi-pass membrane protein</topology>
    </subcellularLocation>
</comment>
<name>A0A1N6DCQ2_9BACT</name>
<evidence type="ECO:0000256" key="7">
    <source>
        <dbReference type="ARBA" id="ARBA00022967"/>
    </source>
</evidence>
<evidence type="ECO:0000313" key="13">
    <source>
        <dbReference type="Proteomes" id="UP000185221"/>
    </source>
</evidence>
<dbReference type="FunFam" id="2.70.150.10:FF:000160">
    <property type="entry name" value="Sarcoplasmic/endoplasmic reticulum calcium ATPase 1"/>
    <property type="match status" value="1"/>
</dbReference>
<dbReference type="SUPFAM" id="SSF81653">
    <property type="entry name" value="Calcium ATPase, transduction domain A"/>
    <property type="match status" value="1"/>
</dbReference>
<dbReference type="Pfam" id="PF00122">
    <property type="entry name" value="E1-E2_ATPase"/>
    <property type="match status" value="1"/>
</dbReference>
<feature type="transmembrane region" description="Helical" evidence="10">
    <location>
        <begin position="244"/>
        <end position="262"/>
    </location>
</feature>
<dbReference type="Pfam" id="PF13246">
    <property type="entry name" value="Cation_ATPase"/>
    <property type="match status" value="1"/>
</dbReference>
<dbReference type="GO" id="GO:0005524">
    <property type="term" value="F:ATP binding"/>
    <property type="evidence" value="ECO:0007669"/>
    <property type="project" value="UniProtKB-KW"/>
</dbReference>
<dbReference type="InterPro" id="IPR023298">
    <property type="entry name" value="ATPase_P-typ_TM_dom_sf"/>
</dbReference>
<evidence type="ECO:0000256" key="1">
    <source>
        <dbReference type="ARBA" id="ARBA00004127"/>
    </source>
</evidence>
<protein>
    <submittedName>
        <fullName evidence="12">Ca2+-transporting ATPase</fullName>
    </submittedName>
</protein>
<evidence type="ECO:0000256" key="5">
    <source>
        <dbReference type="ARBA" id="ARBA00022840"/>
    </source>
</evidence>
<feature type="transmembrane region" description="Helical" evidence="10">
    <location>
        <begin position="834"/>
        <end position="855"/>
    </location>
</feature>
<keyword evidence="13" id="KW-1185">Reference proteome</keyword>
<evidence type="ECO:0000256" key="4">
    <source>
        <dbReference type="ARBA" id="ARBA00022741"/>
    </source>
</evidence>
<reference evidence="13" key="1">
    <citation type="submission" date="2016-11" db="EMBL/GenBank/DDBJ databases">
        <authorList>
            <person name="Varghese N."/>
            <person name="Submissions S."/>
        </authorList>
    </citation>
    <scope>NUCLEOTIDE SEQUENCE [LARGE SCALE GENOMIC DNA]</scope>
    <source>
        <strain evidence="13">DSM 15292</strain>
    </source>
</reference>
<dbReference type="SUPFAM" id="SSF56784">
    <property type="entry name" value="HAD-like"/>
    <property type="match status" value="1"/>
</dbReference>
<dbReference type="Proteomes" id="UP000185221">
    <property type="component" value="Unassembled WGS sequence"/>
</dbReference>
<keyword evidence="8 10" id="KW-1133">Transmembrane helix</keyword>
<dbReference type="SUPFAM" id="SSF81665">
    <property type="entry name" value="Calcium ATPase, transmembrane domain M"/>
    <property type="match status" value="1"/>
</dbReference>
<keyword evidence="3 10" id="KW-0812">Transmembrane</keyword>
<dbReference type="InterPro" id="IPR023214">
    <property type="entry name" value="HAD_sf"/>
</dbReference>
<dbReference type="InterPro" id="IPR001757">
    <property type="entry name" value="P_typ_ATPase"/>
</dbReference>
<dbReference type="InterPro" id="IPR023299">
    <property type="entry name" value="ATPase_P-typ_cyto_dom_N"/>
</dbReference>
<dbReference type="GO" id="GO:0016020">
    <property type="term" value="C:membrane"/>
    <property type="evidence" value="ECO:0007669"/>
    <property type="project" value="InterPro"/>
</dbReference>
<dbReference type="SUPFAM" id="SSF81660">
    <property type="entry name" value="Metal cation-transporting ATPase, ATP-binding domain N"/>
    <property type="match status" value="1"/>
</dbReference>
<evidence type="ECO:0000256" key="9">
    <source>
        <dbReference type="ARBA" id="ARBA00023136"/>
    </source>
</evidence>
<dbReference type="SFLD" id="SFLDS00003">
    <property type="entry name" value="Haloacid_Dehalogenase"/>
    <property type="match status" value="1"/>
</dbReference>
<dbReference type="InterPro" id="IPR059000">
    <property type="entry name" value="ATPase_P-type_domA"/>
</dbReference>